<protein>
    <submittedName>
        <fullName evidence="1">Uncharacterized protein</fullName>
    </submittedName>
</protein>
<dbReference type="Proteomes" id="UP000242205">
    <property type="component" value="Chromosome"/>
</dbReference>
<accession>A0A2I6S9H1</accession>
<sequence length="196" mass="22369">MTFNRLSQPMLELIASRPDGITTAEVVEQLGRGSNLVTTTAVRLKRKRLIEVPSTGLYRVTPAGRDWLANGRVIASGQGRRRHERTYGLRQRAWWLMREIRKFTVADLLTTLADGSERDPADNLRRWLVQLERVGVVQRMRRRVPGTAMTSNGHILWWLKRDLGRAAPVWRQRHGVVFDPNTGNILRPEAAEVSDA</sequence>
<dbReference type="OrthoDB" id="9181371at2"/>
<proteinExistence type="predicted"/>
<dbReference type="AlphaFoldDB" id="A0A2I6S9H1"/>
<gene>
    <name evidence="1" type="ORF">C0099_13750</name>
</gene>
<name>A0A2I6S9H1_9RHOO</name>
<dbReference type="EMBL" id="CP025682">
    <property type="protein sequence ID" value="AUN95902.1"/>
    <property type="molecule type" value="Genomic_DNA"/>
</dbReference>
<reference evidence="1 2" key="1">
    <citation type="submission" date="2018-01" db="EMBL/GenBank/DDBJ databases">
        <authorList>
            <person name="Fu G.-Y."/>
        </authorList>
    </citation>
    <scope>NUCLEOTIDE SEQUENCE [LARGE SCALE GENOMIC DNA]</scope>
    <source>
        <strain evidence="1 2">SY39</strain>
    </source>
</reference>
<keyword evidence="2" id="KW-1185">Reference proteome</keyword>
<evidence type="ECO:0000313" key="2">
    <source>
        <dbReference type="Proteomes" id="UP000242205"/>
    </source>
</evidence>
<dbReference type="KEGG" id="atw:C0099_13750"/>
<organism evidence="1 2">
    <name type="scientific">Pseudazoarcus pumilus</name>
    <dbReference type="NCBI Taxonomy" id="2067960"/>
    <lineage>
        <taxon>Bacteria</taxon>
        <taxon>Pseudomonadati</taxon>
        <taxon>Pseudomonadota</taxon>
        <taxon>Betaproteobacteria</taxon>
        <taxon>Rhodocyclales</taxon>
        <taxon>Zoogloeaceae</taxon>
        <taxon>Pseudazoarcus</taxon>
    </lineage>
</organism>
<dbReference type="RefSeq" id="WP_102247947.1">
    <property type="nucleotide sequence ID" value="NZ_CP025682.1"/>
</dbReference>
<evidence type="ECO:0000313" key="1">
    <source>
        <dbReference type="EMBL" id="AUN95902.1"/>
    </source>
</evidence>